<reference evidence="1" key="1">
    <citation type="submission" date="2023-06" db="EMBL/GenBank/DDBJ databases">
        <title>Genomic of Parafulvivirga corallium.</title>
        <authorList>
            <person name="Wang G."/>
        </authorList>
    </citation>
    <scope>NUCLEOTIDE SEQUENCE</scope>
    <source>
        <strain evidence="1">BMA10</strain>
    </source>
</reference>
<dbReference type="EMBL" id="JAUJEA010000012">
    <property type="protein sequence ID" value="MDN5204613.1"/>
    <property type="molecule type" value="Genomic_DNA"/>
</dbReference>
<proteinExistence type="predicted"/>
<keyword evidence="2" id="KW-1185">Reference proteome</keyword>
<evidence type="ECO:0000313" key="1">
    <source>
        <dbReference type="EMBL" id="MDN5204613.1"/>
    </source>
</evidence>
<name>A0ABT8KW42_9BACT</name>
<organism evidence="1 2">
    <name type="scientific">Splendidivirga corallicola</name>
    <dbReference type="NCBI Taxonomy" id="3051826"/>
    <lineage>
        <taxon>Bacteria</taxon>
        <taxon>Pseudomonadati</taxon>
        <taxon>Bacteroidota</taxon>
        <taxon>Cytophagia</taxon>
        <taxon>Cytophagales</taxon>
        <taxon>Splendidivirgaceae</taxon>
        <taxon>Splendidivirga</taxon>
    </lineage>
</organism>
<comment type="caution">
    <text evidence="1">The sequence shown here is derived from an EMBL/GenBank/DDBJ whole genome shotgun (WGS) entry which is preliminary data.</text>
</comment>
<gene>
    <name evidence="1" type="ORF">QQ008_24690</name>
</gene>
<sequence>MTKKFIPLLIFQSLLISLYGQEYPYVDTVNYGNTVSHVYRYFHYDDKPEKLIDSFWFNDEGRHEFTLFGYDYEEQIRTSFEYDHDGALTKVIERSYQSTKNDSLSKIYLEEINQDIEIDWDAIHAKYDSMYEYVNPETVNWQLAKQIPKLIFRRDILSRDSIIEVHRRFHSGESYLAEKVYFLYNEENELIAKKWINIEHPNIIEFNAFKPSVAVFEDSIKLISGSAQAKTYDISKDLIKINYYVNGRFTGYEHQILNIDGLITDEIVFDTKGHTLSHFINTYNDQKLLERRYRKYHSGYNGFSYSLDLLWGNIDKYIYDSLNRLIRIDGFENEKHISTTRFEIFEK</sequence>
<dbReference type="RefSeq" id="WP_346754637.1">
    <property type="nucleotide sequence ID" value="NZ_JAUJEA010000012.1"/>
</dbReference>
<dbReference type="Proteomes" id="UP001172082">
    <property type="component" value="Unassembled WGS sequence"/>
</dbReference>
<protein>
    <submittedName>
        <fullName evidence="1">Uncharacterized protein</fullName>
    </submittedName>
</protein>
<accession>A0ABT8KW42</accession>
<evidence type="ECO:0000313" key="2">
    <source>
        <dbReference type="Proteomes" id="UP001172082"/>
    </source>
</evidence>